<evidence type="ECO:0000313" key="1">
    <source>
        <dbReference type="EMBL" id="OSJ23548.1"/>
    </source>
</evidence>
<proteinExistence type="predicted"/>
<name>A0A1Y2JCK9_BRAJP</name>
<dbReference type="AlphaFoldDB" id="A0A1Y2JCK9"/>
<reference evidence="1 2" key="1">
    <citation type="submission" date="2017-03" db="EMBL/GenBank/DDBJ databases">
        <title>Whole genome sequences of fourteen strains of Bradyrhizobium canariense and one strain of Bradyrhizobium japonicum isolated from Lupinus (Papilionoideae: Genisteae) species in Algeria.</title>
        <authorList>
            <person name="Crovadore J."/>
            <person name="Chekireb D."/>
            <person name="Brachmann A."/>
            <person name="Chablais R."/>
            <person name="Cochard B."/>
            <person name="Lefort F."/>
        </authorList>
    </citation>
    <scope>NUCLEOTIDE SEQUENCE [LARGE SCALE GENOMIC DNA]</scope>
    <source>
        <strain evidence="1 2">UBMA197</strain>
    </source>
</reference>
<dbReference type="EMBL" id="NAFL01000284">
    <property type="protein sequence ID" value="OSJ23548.1"/>
    <property type="molecule type" value="Genomic_DNA"/>
</dbReference>
<dbReference type="Proteomes" id="UP000193335">
    <property type="component" value="Unassembled WGS sequence"/>
</dbReference>
<accession>A0A1Y2JCK9</accession>
<organism evidence="1 2">
    <name type="scientific">Bradyrhizobium japonicum</name>
    <dbReference type="NCBI Taxonomy" id="375"/>
    <lineage>
        <taxon>Bacteria</taxon>
        <taxon>Pseudomonadati</taxon>
        <taxon>Pseudomonadota</taxon>
        <taxon>Alphaproteobacteria</taxon>
        <taxon>Hyphomicrobiales</taxon>
        <taxon>Nitrobacteraceae</taxon>
        <taxon>Bradyrhizobium</taxon>
    </lineage>
</organism>
<gene>
    <name evidence="1" type="ORF">BSZ19_43600</name>
</gene>
<protein>
    <submittedName>
        <fullName evidence="1">Uncharacterized protein</fullName>
    </submittedName>
</protein>
<evidence type="ECO:0000313" key="2">
    <source>
        <dbReference type="Proteomes" id="UP000193335"/>
    </source>
</evidence>
<comment type="caution">
    <text evidence="1">The sequence shown here is derived from an EMBL/GenBank/DDBJ whole genome shotgun (WGS) entry which is preliminary data.</text>
</comment>
<sequence>MRTAWTPHAQPASSPTGEAVVLGSAGRVPVTIDQFPAVMMNVAVPPSAAKQRAAYIVSWRRCSAPT</sequence>